<evidence type="ECO:0000256" key="1">
    <source>
        <dbReference type="ARBA" id="ARBA00001933"/>
    </source>
</evidence>
<dbReference type="InterPro" id="IPR000524">
    <property type="entry name" value="Tscrpt_reg_HTH_GntR"/>
</dbReference>
<name>A0ABM8YUV6_9BACI</name>
<dbReference type="Gene3D" id="1.10.10.10">
    <property type="entry name" value="Winged helix-like DNA-binding domain superfamily/Winged helix DNA-binding domain"/>
    <property type="match status" value="1"/>
</dbReference>
<dbReference type="PANTHER" id="PTHR46577:SF2">
    <property type="entry name" value="TRANSCRIPTIONAL REGULATORY PROTEIN"/>
    <property type="match status" value="1"/>
</dbReference>
<keyword evidence="3" id="KW-0032">Aminotransferase</keyword>
<evidence type="ECO:0000256" key="2">
    <source>
        <dbReference type="ARBA" id="ARBA00005384"/>
    </source>
</evidence>
<dbReference type="EMBL" id="CAKJTJ010000079">
    <property type="protein sequence ID" value="CAG9623770.1"/>
    <property type="molecule type" value="Genomic_DNA"/>
</dbReference>
<keyword evidence="7" id="KW-0804">Transcription</keyword>
<comment type="similarity">
    <text evidence="2">In the C-terminal section; belongs to the class-I pyridoxal-phosphate-dependent aminotransferase family.</text>
</comment>
<reference evidence="9 10" key="1">
    <citation type="submission" date="2021-10" db="EMBL/GenBank/DDBJ databases">
        <authorList>
            <person name="Criscuolo A."/>
        </authorList>
    </citation>
    <scope>NUCLEOTIDE SEQUENCE [LARGE SCALE GENOMIC DNA]</scope>
    <source>
        <strain evidence="10">CIP 111883</strain>
    </source>
</reference>
<protein>
    <submittedName>
        <fullName evidence="9">HTH-type transcriptional regulator NorG</fullName>
    </submittedName>
</protein>
<comment type="cofactor">
    <cofactor evidence="1">
        <name>pyridoxal 5'-phosphate</name>
        <dbReference type="ChEBI" id="CHEBI:597326"/>
    </cofactor>
</comment>
<keyword evidence="5" id="KW-0805">Transcription regulation</keyword>
<evidence type="ECO:0000256" key="4">
    <source>
        <dbReference type="ARBA" id="ARBA00022898"/>
    </source>
</evidence>
<sequence length="473" mass="54085">MHWKPDRKSHLTIHEQIKEWMRTRIERGDWTVGTKLPTQRKLAAQFEVNRSTINLALDELKADGLLESRVGSGTFVANNSWNVLLNKSQPNWQQHIDASIHKPNYHTIQLINEYEQYDHIIRLGTGELSPELLPTKQIERSLKSLSLDSRAIGYSEPQGSNKLRSVLCEYLKKRGIDTAPENILIVSGAIQALQLIAIGLLEEGAIIFQENPSYLNSIHPFQSAGMRMMPIQRDGNLTETLRIAKRRKQSLFYCVPTLQNPTGRNWTSEERQILYETCAQLQIPIIEDDVYHELLFEQSSSPSLKSLDRSGQVLYVGSVSKTLSPGLRIGWVVAPEPVIQRLADIKMQSDYGSSAFSQEIVAHWLSSGIYESHILQLREQLKIRALFVEKILEEQFKSVATWEKSEGGFYIWIRFNEPIVNKAMFLNLLKKNVLINPGYIYDTTDIHHIRVSYAYASLEELKEGLNCIIELVC</sequence>
<dbReference type="InterPro" id="IPR015421">
    <property type="entry name" value="PyrdxlP-dep_Trfase_major"/>
</dbReference>
<dbReference type="Proteomes" id="UP000789833">
    <property type="component" value="Unassembled WGS sequence"/>
</dbReference>
<dbReference type="Pfam" id="PF00155">
    <property type="entry name" value="Aminotran_1_2"/>
    <property type="match status" value="1"/>
</dbReference>
<dbReference type="SUPFAM" id="SSF46785">
    <property type="entry name" value="Winged helix' DNA-binding domain"/>
    <property type="match status" value="1"/>
</dbReference>
<evidence type="ECO:0000256" key="7">
    <source>
        <dbReference type="ARBA" id="ARBA00023163"/>
    </source>
</evidence>
<evidence type="ECO:0000313" key="9">
    <source>
        <dbReference type="EMBL" id="CAG9623770.1"/>
    </source>
</evidence>
<dbReference type="RefSeq" id="WP_230505529.1">
    <property type="nucleotide sequence ID" value="NZ_CAKJTJ010000079.1"/>
</dbReference>
<dbReference type="PANTHER" id="PTHR46577">
    <property type="entry name" value="HTH-TYPE TRANSCRIPTIONAL REGULATORY PROTEIN GABR"/>
    <property type="match status" value="1"/>
</dbReference>
<evidence type="ECO:0000313" key="10">
    <source>
        <dbReference type="Proteomes" id="UP000789833"/>
    </source>
</evidence>
<comment type="caution">
    <text evidence="9">The sequence shown here is derived from an EMBL/GenBank/DDBJ whole genome shotgun (WGS) entry which is preliminary data.</text>
</comment>
<dbReference type="InterPro" id="IPR051446">
    <property type="entry name" value="HTH_trans_reg/aminotransferase"/>
</dbReference>
<dbReference type="InterPro" id="IPR004839">
    <property type="entry name" value="Aminotransferase_I/II_large"/>
</dbReference>
<dbReference type="PROSITE" id="PS50949">
    <property type="entry name" value="HTH_GNTR"/>
    <property type="match status" value="1"/>
</dbReference>
<dbReference type="Pfam" id="PF00392">
    <property type="entry name" value="GntR"/>
    <property type="match status" value="1"/>
</dbReference>
<dbReference type="PRINTS" id="PR00035">
    <property type="entry name" value="HTHGNTR"/>
</dbReference>
<feature type="domain" description="HTH gntR-type" evidence="8">
    <location>
        <begin position="11"/>
        <end position="79"/>
    </location>
</feature>
<dbReference type="SUPFAM" id="SSF53383">
    <property type="entry name" value="PLP-dependent transferases"/>
    <property type="match status" value="1"/>
</dbReference>
<evidence type="ECO:0000256" key="6">
    <source>
        <dbReference type="ARBA" id="ARBA00023125"/>
    </source>
</evidence>
<dbReference type="CDD" id="cd07377">
    <property type="entry name" value="WHTH_GntR"/>
    <property type="match status" value="1"/>
</dbReference>
<keyword evidence="6" id="KW-0238">DNA-binding</keyword>
<dbReference type="SMART" id="SM00345">
    <property type="entry name" value="HTH_GNTR"/>
    <property type="match status" value="1"/>
</dbReference>
<evidence type="ECO:0000259" key="8">
    <source>
        <dbReference type="PROSITE" id="PS50949"/>
    </source>
</evidence>
<proteinExistence type="inferred from homology"/>
<dbReference type="InterPro" id="IPR036388">
    <property type="entry name" value="WH-like_DNA-bd_sf"/>
</dbReference>
<accession>A0ABM8YUV6</accession>
<dbReference type="InterPro" id="IPR015424">
    <property type="entry name" value="PyrdxlP-dep_Trfase"/>
</dbReference>
<dbReference type="InterPro" id="IPR015422">
    <property type="entry name" value="PyrdxlP-dep_Trfase_small"/>
</dbReference>
<keyword evidence="10" id="KW-1185">Reference proteome</keyword>
<dbReference type="CDD" id="cd00609">
    <property type="entry name" value="AAT_like"/>
    <property type="match status" value="1"/>
</dbReference>
<evidence type="ECO:0000256" key="3">
    <source>
        <dbReference type="ARBA" id="ARBA00022576"/>
    </source>
</evidence>
<dbReference type="Gene3D" id="3.40.640.10">
    <property type="entry name" value="Type I PLP-dependent aspartate aminotransferase-like (Major domain)"/>
    <property type="match status" value="1"/>
</dbReference>
<dbReference type="Gene3D" id="3.90.1150.10">
    <property type="entry name" value="Aspartate Aminotransferase, domain 1"/>
    <property type="match status" value="1"/>
</dbReference>
<keyword evidence="4" id="KW-0663">Pyridoxal phosphate</keyword>
<dbReference type="InterPro" id="IPR036390">
    <property type="entry name" value="WH_DNA-bd_sf"/>
</dbReference>
<keyword evidence="3" id="KW-0808">Transferase</keyword>
<evidence type="ECO:0000256" key="5">
    <source>
        <dbReference type="ARBA" id="ARBA00023015"/>
    </source>
</evidence>
<gene>
    <name evidence="9" type="primary">norG</name>
    <name evidence="9" type="ORF">BACCIP111883_04604</name>
</gene>
<organism evidence="9 10">
    <name type="scientific">Sutcliffiella rhizosphaerae</name>
    <dbReference type="NCBI Taxonomy" id="2880967"/>
    <lineage>
        <taxon>Bacteria</taxon>
        <taxon>Bacillati</taxon>
        <taxon>Bacillota</taxon>
        <taxon>Bacilli</taxon>
        <taxon>Bacillales</taxon>
        <taxon>Bacillaceae</taxon>
        <taxon>Sutcliffiella</taxon>
    </lineage>
</organism>